<proteinExistence type="predicted"/>
<reference evidence="2 3" key="1">
    <citation type="submission" date="2015-12" db="EMBL/GenBank/DDBJ databases">
        <title>The genome of Folsomia candida.</title>
        <authorList>
            <person name="Faddeeva A."/>
            <person name="Derks M.F."/>
            <person name="Anvar Y."/>
            <person name="Smit S."/>
            <person name="Van Straalen N."/>
            <person name="Roelofs D."/>
        </authorList>
    </citation>
    <scope>NUCLEOTIDE SEQUENCE [LARGE SCALE GENOMIC DNA]</scope>
    <source>
        <strain evidence="2 3">VU population</strain>
        <tissue evidence="2">Whole body</tissue>
    </source>
</reference>
<sequence>MGNSKKIKESSHLKDMMSRLLGNGLFSDVVLLVGAEGYEIKSHKMVLGGRSPVFETMLQRRWTEQQTLPGTEGKVSIRLEEHEVESVKTFLQFLYTDELGELDVTGLLGLLKLAHLYDVAELLDEIISRLRAVIESIDRRSSTSEIVEAGTTTRKDAVNSCLSIYAGARYLNPELSQLSFQAFLKNIRVAGDHDRYLTWDSELVKEILNQDSIDIGEVDLFKALMKWGNQPGESTDDFSKALPELMKLIRFPTMEQKDFAAVVVPTGILRSEQVVEMFLHFTDPGSSPCQFNTNHRIRNFSTKTEISIFDNDTSNFSNIISYRQADDYFEGITEIRLNAIATE</sequence>
<dbReference type="Gene3D" id="1.25.40.420">
    <property type="match status" value="1"/>
</dbReference>
<dbReference type="InterPro" id="IPR011705">
    <property type="entry name" value="BACK"/>
</dbReference>
<dbReference type="AlphaFoldDB" id="A0A226D8Z2"/>
<dbReference type="Gene3D" id="3.30.710.10">
    <property type="entry name" value="Potassium Channel Kv1.1, Chain A"/>
    <property type="match status" value="1"/>
</dbReference>
<dbReference type="OMA" id="MEARTSH"/>
<dbReference type="PANTHER" id="PTHR45774:SF3">
    <property type="entry name" value="BTB (POZ) DOMAIN-CONTAINING 2B-RELATED"/>
    <property type="match status" value="1"/>
</dbReference>
<dbReference type="PROSITE" id="PS50097">
    <property type="entry name" value="BTB"/>
    <property type="match status" value="1"/>
</dbReference>
<dbReference type="Pfam" id="PF00651">
    <property type="entry name" value="BTB"/>
    <property type="match status" value="1"/>
</dbReference>
<feature type="domain" description="BTB" evidence="1">
    <location>
        <begin position="27"/>
        <end position="103"/>
    </location>
</feature>
<evidence type="ECO:0000313" key="3">
    <source>
        <dbReference type="Proteomes" id="UP000198287"/>
    </source>
</evidence>
<protein>
    <submittedName>
        <fullName evidence="2">BTB/POZ domain-containing protein 2</fullName>
    </submittedName>
</protein>
<evidence type="ECO:0000259" key="1">
    <source>
        <dbReference type="PROSITE" id="PS50097"/>
    </source>
</evidence>
<dbReference type="InterPro" id="IPR011333">
    <property type="entry name" value="SKP1/BTB/POZ_sf"/>
</dbReference>
<dbReference type="InterPro" id="IPR000210">
    <property type="entry name" value="BTB/POZ_dom"/>
</dbReference>
<organism evidence="2 3">
    <name type="scientific">Folsomia candida</name>
    <name type="common">Springtail</name>
    <dbReference type="NCBI Taxonomy" id="158441"/>
    <lineage>
        <taxon>Eukaryota</taxon>
        <taxon>Metazoa</taxon>
        <taxon>Ecdysozoa</taxon>
        <taxon>Arthropoda</taxon>
        <taxon>Hexapoda</taxon>
        <taxon>Collembola</taxon>
        <taxon>Entomobryomorpha</taxon>
        <taxon>Isotomoidea</taxon>
        <taxon>Isotomidae</taxon>
        <taxon>Proisotominae</taxon>
        <taxon>Folsomia</taxon>
    </lineage>
</organism>
<name>A0A226D8Z2_FOLCA</name>
<dbReference type="Pfam" id="PF07707">
    <property type="entry name" value="BACK"/>
    <property type="match status" value="1"/>
</dbReference>
<keyword evidence="3" id="KW-1185">Reference proteome</keyword>
<gene>
    <name evidence="2" type="ORF">Fcan01_23915</name>
</gene>
<comment type="caution">
    <text evidence="2">The sequence shown here is derived from an EMBL/GenBank/DDBJ whole genome shotgun (WGS) entry which is preliminary data.</text>
</comment>
<accession>A0A226D8Z2</accession>
<dbReference type="SMART" id="SM00875">
    <property type="entry name" value="BACK"/>
    <property type="match status" value="1"/>
</dbReference>
<dbReference type="SUPFAM" id="SSF54695">
    <property type="entry name" value="POZ domain"/>
    <property type="match status" value="1"/>
</dbReference>
<dbReference type="OrthoDB" id="6419105at2759"/>
<dbReference type="CDD" id="cd18186">
    <property type="entry name" value="BTB_POZ_ZBTB_KLHL-like"/>
    <property type="match status" value="1"/>
</dbReference>
<dbReference type="PANTHER" id="PTHR45774">
    <property type="entry name" value="BTB/POZ DOMAIN-CONTAINING"/>
    <property type="match status" value="1"/>
</dbReference>
<dbReference type="EMBL" id="LNIX01000030">
    <property type="protein sequence ID" value="OXA41324.1"/>
    <property type="molecule type" value="Genomic_DNA"/>
</dbReference>
<evidence type="ECO:0000313" key="2">
    <source>
        <dbReference type="EMBL" id="OXA41324.1"/>
    </source>
</evidence>
<dbReference type="Proteomes" id="UP000198287">
    <property type="component" value="Unassembled WGS sequence"/>
</dbReference>
<dbReference type="SMART" id="SM00225">
    <property type="entry name" value="BTB"/>
    <property type="match status" value="1"/>
</dbReference>